<evidence type="ECO:0000256" key="2">
    <source>
        <dbReference type="ARBA" id="ARBA00005262"/>
    </source>
</evidence>
<dbReference type="InterPro" id="IPR052518">
    <property type="entry name" value="CHR_Transporter"/>
</dbReference>
<feature type="transmembrane region" description="Helical" evidence="7">
    <location>
        <begin position="7"/>
        <end position="26"/>
    </location>
</feature>
<accession>A0A1B8RLZ5</accession>
<dbReference type="GO" id="GO:0005886">
    <property type="term" value="C:plasma membrane"/>
    <property type="evidence" value="ECO:0007669"/>
    <property type="project" value="UniProtKB-SubCell"/>
</dbReference>
<feature type="transmembrane region" description="Helical" evidence="7">
    <location>
        <begin position="74"/>
        <end position="95"/>
    </location>
</feature>
<keyword evidence="6 7" id="KW-0472">Membrane</keyword>
<evidence type="ECO:0000313" key="8">
    <source>
        <dbReference type="EMBL" id="OBY09797.1"/>
    </source>
</evidence>
<dbReference type="RefSeq" id="WP_065254769.1">
    <property type="nucleotide sequence ID" value="NZ_JADNCW010000008.1"/>
</dbReference>
<dbReference type="AlphaFoldDB" id="A0A1B8RLZ5"/>
<keyword evidence="3" id="KW-1003">Cell membrane</keyword>
<evidence type="ECO:0000256" key="6">
    <source>
        <dbReference type="ARBA" id="ARBA00023136"/>
    </source>
</evidence>
<feature type="transmembrane region" description="Helical" evidence="7">
    <location>
        <begin position="107"/>
        <end position="128"/>
    </location>
</feature>
<comment type="similarity">
    <text evidence="2">Belongs to the chromate ion transporter (CHR) (TC 2.A.51) family.</text>
</comment>
<organism evidence="8 9">
    <name type="scientific">Clostridium paraputrificum</name>
    <dbReference type="NCBI Taxonomy" id="29363"/>
    <lineage>
        <taxon>Bacteria</taxon>
        <taxon>Bacillati</taxon>
        <taxon>Bacillota</taxon>
        <taxon>Clostridia</taxon>
        <taxon>Eubacteriales</taxon>
        <taxon>Clostridiaceae</taxon>
        <taxon>Clostridium</taxon>
    </lineage>
</organism>
<sequence length="176" mass="19073">MDILLKLLFTFFKIGLFSFGGGYAMIPFMQREIIEKHQWLSSSEFVDIIGISQMTPGPVSVNSATFVGYKVGGVVGSIFATLGITVISFILVSIASKAIDKFKESKYLKAALLGMRPVLIALIINAFISLAKDAYVDVKSIIITLIVGGCLFSKKIHPIVIIVLAGLLGIIFWGII</sequence>
<evidence type="ECO:0000256" key="1">
    <source>
        <dbReference type="ARBA" id="ARBA00004651"/>
    </source>
</evidence>
<dbReference type="OrthoDB" id="9788907at2"/>
<evidence type="ECO:0000313" key="9">
    <source>
        <dbReference type="Proteomes" id="UP000092714"/>
    </source>
</evidence>
<dbReference type="GO" id="GO:0015109">
    <property type="term" value="F:chromate transmembrane transporter activity"/>
    <property type="evidence" value="ECO:0007669"/>
    <property type="project" value="InterPro"/>
</dbReference>
<comment type="subcellular location">
    <subcellularLocation>
        <location evidence="1">Cell membrane</location>
        <topology evidence="1">Multi-pass membrane protein</topology>
    </subcellularLocation>
</comment>
<proteinExistence type="inferred from homology"/>
<name>A0A1B8RLZ5_9CLOT</name>
<dbReference type="Pfam" id="PF02417">
    <property type="entry name" value="Chromate_transp"/>
    <property type="match status" value="1"/>
</dbReference>
<dbReference type="PANTHER" id="PTHR43663:SF1">
    <property type="entry name" value="CHROMATE TRANSPORTER"/>
    <property type="match status" value="1"/>
</dbReference>
<gene>
    <name evidence="8" type="ORF">CP373A1_14110</name>
</gene>
<comment type="caution">
    <text evidence="8">The sequence shown here is derived from an EMBL/GenBank/DDBJ whole genome shotgun (WGS) entry which is preliminary data.</text>
</comment>
<keyword evidence="9" id="KW-1185">Reference proteome</keyword>
<keyword evidence="4 7" id="KW-0812">Transmembrane</keyword>
<dbReference type="InterPro" id="IPR003370">
    <property type="entry name" value="Chromate_transpt"/>
</dbReference>
<evidence type="ECO:0000256" key="7">
    <source>
        <dbReference type="SAM" id="Phobius"/>
    </source>
</evidence>
<dbReference type="Proteomes" id="UP000092714">
    <property type="component" value="Unassembled WGS sequence"/>
</dbReference>
<evidence type="ECO:0000256" key="4">
    <source>
        <dbReference type="ARBA" id="ARBA00022692"/>
    </source>
</evidence>
<dbReference type="PANTHER" id="PTHR43663">
    <property type="entry name" value="CHROMATE TRANSPORT PROTEIN-RELATED"/>
    <property type="match status" value="1"/>
</dbReference>
<protein>
    <submittedName>
        <fullName evidence="8">Chromate transporter</fullName>
    </submittedName>
</protein>
<evidence type="ECO:0000256" key="3">
    <source>
        <dbReference type="ARBA" id="ARBA00022475"/>
    </source>
</evidence>
<keyword evidence="5 7" id="KW-1133">Transmembrane helix</keyword>
<feature type="transmembrane region" description="Helical" evidence="7">
    <location>
        <begin position="159"/>
        <end position="175"/>
    </location>
</feature>
<dbReference type="EMBL" id="MAPZ01000026">
    <property type="protein sequence ID" value="OBY09797.1"/>
    <property type="molecule type" value="Genomic_DNA"/>
</dbReference>
<reference evidence="8 9" key="1">
    <citation type="submission" date="2016-06" db="EMBL/GenBank/DDBJ databases">
        <authorList>
            <person name="Kjaerup R.B."/>
            <person name="Dalgaard T.S."/>
            <person name="Juul-Madsen H.R."/>
        </authorList>
    </citation>
    <scope>NUCLEOTIDE SEQUENCE [LARGE SCALE GENOMIC DNA]</scope>
    <source>
        <strain evidence="8 9">373-A1</strain>
    </source>
</reference>
<evidence type="ECO:0000256" key="5">
    <source>
        <dbReference type="ARBA" id="ARBA00022989"/>
    </source>
</evidence>
<dbReference type="eggNOG" id="COG2059">
    <property type="taxonomic scope" value="Bacteria"/>
</dbReference>